<evidence type="ECO:0000256" key="1">
    <source>
        <dbReference type="ARBA" id="ARBA00023015"/>
    </source>
</evidence>
<evidence type="ECO:0000256" key="4">
    <source>
        <dbReference type="PROSITE-ProRule" id="PRU00335"/>
    </source>
</evidence>
<feature type="DNA-binding region" description="H-T-H motif" evidence="4">
    <location>
        <begin position="28"/>
        <end position="47"/>
    </location>
</feature>
<proteinExistence type="predicted"/>
<dbReference type="Pfam" id="PF00440">
    <property type="entry name" value="TetR_N"/>
    <property type="match status" value="1"/>
</dbReference>
<evidence type="ECO:0000313" key="7">
    <source>
        <dbReference type="Proteomes" id="UP001172743"/>
    </source>
</evidence>
<dbReference type="Gene3D" id="1.10.357.10">
    <property type="entry name" value="Tetracycline Repressor, domain 2"/>
    <property type="match status" value="1"/>
</dbReference>
<sequence length="197" mass="22054">MKEKHNTREVILQTATRLFQRQGYNGTGLNQIIEESGAPKGSIYYHFPNGKEEIATEAISMMRKLVLEGAENDLIGKNSAAEAYEYYVHNVAAVFDKRSCIDGLSIGLIASETAFTHEKLRSSCEMVFKDLQSLHAQILIQYGFEIERAEELGITLTAMIEGACILSITYQDGNPLRSIAKQLSFLLERNQETQGEK</sequence>
<dbReference type="PANTHER" id="PTHR47506">
    <property type="entry name" value="TRANSCRIPTIONAL REGULATORY PROTEIN"/>
    <property type="match status" value="1"/>
</dbReference>
<dbReference type="Pfam" id="PF21993">
    <property type="entry name" value="TetR_C_13_2"/>
    <property type="match status" value="1"/>
</dbReference>
<protein>
    <submittedName>
        <fullName evidence="6">TetR/AcrR family transcriptional regulator</fullName>
    </submittedName>
</protein>
<dbReference type="SUPFAM" id="SSF48498">
    <property type="entry name" value="Tetracyclin repressor-like, C-terminal domain"/>
    <property type="match status" value="1"/>
</dbReference>
<evidence type="ECO:0000259" key="5">
    <source>
        <dbReference type="PROSITE" id="PS50977"/>
    </source>
</evidence>
<dbReference type="SUPFAM" id="SSF46689">
    <property type="entry name" value="Homeodomain-like"/>
    <property type="match status" value="1"/>
</dbReference>
<dbReference type="InterPro" id="IPR036271">
    <property type="entry name" value="Tet_transcr_reg_TetR-rel_C_sf"/>
</dbReference>
<keyword evidence="2 4" id="KW-0238">DNA-binding</keyword>
<organism evidence="6 7">
    <name type="scientific">Ureibacillus aquaedulcis</name>
    <dbReference type="NCBI Taxonomy" id="3058421"/>
    <lineage>
        <taxon>Bacteria</taxon>
        <taxon>Bacillati</taxon>
        <taxon>Bacillota</taxon>
        <taxon>Bacilli</taxon>
        <taxon>Bacillales</taxon>
        <taxon>Caryophanaceae</taxon>
        <taxon>Ureibacillus</taxon>
    </lineage>
</organism>
<accession>A0ABT8GU70</accession>
<dbReference type="PROSITE" id="PS50977">
    <property type="entry name" value="HTH_TETR_2"/>
    <property type="match status" value="1"/>
</dbReference>
<dbReference type="PANTHER" id="PTHR47506:SF3">
    <property type="entry name" value="HTH-TYPE TRANSCRIPTIONAL REGULATOR LMRA"/>
    <property type="match status" value="1"/>
</dbReference>
<evidence type="ECO:0000256" key="2">
    <source>
        <dbReference type="ARBA" id="ARBA00023125"/>
    </source>
</evidence>
<feature type="domain" description="HTH tetR-type" evidence="5">
    <location>
        <begin position="5"/>
        <end position="65"/>
    </location>
</feature>
<dbReference type="EMBL" id="JAUHTQ010000014">
    <property type="protein sequence ID" value="MDN4494967.1"/>
    <property type="molecule type" value="Genomic_DNA"/>
</dbReference>
<name>A0ABT8GU70_9BACL</name>
<evidence type="ECO:0000313" key="6">
    <source>
        <dbReference type="EMBL" id="MDN4494967.1"/>
    </source>
</evidence>
<keyword evidence="3" id="KW-0804">Transcription</keyword>
<dbReference type="InterPro" id="IPR009057">
    <property type="entry name" value="Homeodomain-like_sf"/>
</dbReference>
<dbReference type="Proteomes" id="UP001172743">
    <property type="component" value="Unassembled WGS sequence"/>
</dbReference>
<evidence type="ECO:0000256" key="3">
    <source>
        <dbReference type="ARBA" id="ARBA00023163"/>
    </source>
</evidence>
<dbReference type="InterPro" id="IPR001647">
    <property type="entry name" value="HTH_TetR"/>
</dbReference>
<keyword evidence="7" id="KW-1185">Reference proteome</keyword>
<comment type="caution">
    <text evidence="6">The sequence shown here is derived from an EMBL/GenBank/DDBJ whole genome shotgun (WGS) entry which is preliminary data.</text>
</comment>
<gene>
    <name evidence="6" type="ORF">QYB95_15540</name>
</gene>
<dbReference type="InterPro" id="IPR054156">
    <property type="entry name" value="YxaF_TetR_C"/>
</dbReference>
<reference evidence="6" key="1">
    <citation type="submission" date="2023-07" db="EMBL/GenBank/DDBJ databases">
        <title>Ureibacillus sp. isolated from freshwater well.</title>
        <authorList>
            <person name="Kirdat K."/>
            <person name="Bhatt A."/>
            <person name="Teware R."/>
            <person name="Bhavsar Y."/>
            <person name="Yadav A."/>
        </authorList>
    </citation>
    <scope>NUCLEOTIDE SEQUENCE</scope>
    <source>
        <strain evidence="6">BA0131</strain>
    </source>
</reference>
<keyword evidence="1" id="KW-0805">Transcription regulation</keyword>
<dbReference type="PRINTS" id="PR00455">
    <property type="entry name" value="HTHTETR"/>
</dbReference>
<dbReference type="RefSeq" id="WP_301139285.1">
    <property type="nucleotide sequence ID" value="NZ_JAUHTQ010000014.1"/>
</dbReference>